<keyword evidence="5" id="KW-1133">Transmembrane helix</keyword>
<dbReference type="RefSeq" id="WP_142659579.1">
    <property type="nucleotide sequence ID" value="NZ_CABFVA020000023.1"/>
</dbReference>
<sequence length="191" mass="21506">MIEDPRFWRSGAISASTVMIAVLVILSSDTLRTIRAGGRNVPEYTVINQRIGYAMDAAANRYRPVLGGEELLFGRRYSAQEAAKLIERGKLVIQTRACLDCHTMFGIGAYYAPDLTKSWLDPIWPSWQAMTQASSREEAMVRFLQNPDRYPIGVRIMPNLRIDRADAEALVAYLKWLSSIETNGFPARFGD</sequence>
<keyword evidence="2 4" id="KW-0479">Metal-binding</keyword>
<dbReference type="GO" id="GO:0046872">
    <property type="term" value="F:metal ion binding"/>
    <property type="evidence" value="ECO:0007669"/>
    <property type="project" value="UniProtKB-KW"/>
</dbReference>
<dbReference type="SUPFAM" id="SSF46626">
    <property type="entry name" value="Cytochrome c"/>
    <property type="match status" value="1"/>
</dbReference>
<dbReference type="EMBL" id="CABFVA020000023">
    <property type="protein sequence ID" value="VVM05497.1"/>
    <property type="molecule type" value="Genomic_DNA"/>
</dbReference>
<dbReference type="InterPro" id="IPR009056">
    <property type="entry name" value="Cyt_c-like_dom"/>
</dbReference>
<gene>
    <name evidence="7" type="primary">norC</name>
    <name evidence="7" type="ORF">MAMT_00649</name>
</gene>
<feature type="transmembrane region" description="Helical" evidence="5">
    <location>
        <begin position="6"/>
        <end position="26"/>
    </location>
</feature>
<dbReference type="AlphaFoldDB" id="A0A5E6M8D4"/>
<dbReference type="InterPro" id="IPR036909">
    <property type="entry name" value="Cyt_c-like_dom_sf"/>
</dbReference>
<protein>
    <submittedName>
        <fullName evidence="7">Nitric oxide reductase subunit C</fullName>
    </submittedName>
</protein>
<evidence type="ECO:0000256" key="2">
    <source>
        <dbReference type="ARBA" id="ARBA00022723"/>
    </source>
</evidence>
<evidence type="ECO:0000313" key="7">
    <source>
        <dbReference type="EMBL" id="VVM05497.1"/>
    </source>
</evidence>
<keyword evidence="5" id="KW-0472">Membrane</keyword>
<dbReference type="OrthoDB" id="9781261at2"/>
<dbReference type="GO" id="GO:0020037">
    <property type="term" value="F:heme binding"/>
    <property type="evidence" value="ECO:0007669"/>
    <property type="project" value="InterPro"/>
</dbReference>
<organism evidence="7 8">
    <name type="scientific">Methylacidimicrobium tartarophylax</name>
    <dbReference type="NCBI Taxonomy" id="1041768"/>
    <lineage>
        <taxon>Bacteria</taxon>
        <taxon>Pseudomonadati</taxon>
        <taxon>Verrucomicrobiota</taxon>
        <taxon>Methylacidimicrobium</taxon>
    </lineage>
</organism>
<keyword evidence="8" id="KW-1185">Reference proteome</keyword>
<feature type="domain" description="Cytochrome c" evidence="6">
    <location>
        <begin position="84"/>
        <end position="178"/>
    </location>
</feature>
<name>A0A5E6M8D4_9BACT</name>
<dbReference type="Proteomes" id="UP000334923">
    <property type="component" value="Unassembled WGS sequence"/>
</dbReference>
<keyword evidence="5" id="KW-0812">Transmembrane</keyword>
<evidence type="ECO:0000256" key="3">
    <source>
        <dbReference type="ARBA" id="ARBA00023004"/>
    </source>
</evidence>
<dbReference type="GO" id="GO:0009055">
    <property type="term" value="F:electron transfer activity"/>
    <property type="evidence" value="ECO:0007669"/>
    <property type="project" value="InterPro"/>
</dbReference>
<keyword evidence="1 4" id="KW-0349">Heme</keyword>
<evidence type="ECO:0000256" key="4">
    <source>
        <dbReference type="PROSITE-ProRule" id="PRU00433"/>
    </source>
</evidence>
<proteinExistence type="predicted"/>
<dbReference type="Gene3D" id="1.10.760.10">
    <property type="entry name" value="Cytochrome c-like domain"/>
    <property type="match status" value="1"/>
</dbReference>
<reference evidence="7 8" key="1">
    <citation type="submission" date="2019-09" db="EMBL/GenBank/DDBJ databases">
        <authorList>
            <person name="Cremers G."/>
        </authorList>
    </citation>
    <scope>NUCLEOTIDE SEQUENCE [LARGE SCALE GENOMIC DNA]</scope>
    <source>
        <strain evidence="7">4A</strain>
    </source>
</reference>
<dbReference type="PROSITE" id="PS51007">
    <property type="entry name" value="CYTC"/>
    <property type="match status" value="1"/>
</dbReference>
<dbReference type="Pfam" id="PF00034">
    <property type="entry name" value="Cytochrom_C"/>
    <property type="match status" value="1"/>
</dbReference>
<evidence type="ECO:0000259" key="6">
    <source>
        <dbReference type="PROSITE" id="PS51007"/>
    </source>
</evidence>
<evidence type="ECO:0000256" key="1">
    <source>
        <dbReference type="ARBA" id="ARBA00022617"/>
    </source>
</evidence>
<evidence type="ECO:0000256" key="5">
    <source>
        <dbReference type="SAM" id="Phobius"/>
    </source>
</evidence>
<evidence type="ECO:0000313" key="8">
    <source>
        <dbReference type="Proteomes" id="UP000334923"/>
    </source>
</evidence>
<accession>A0A5E6M8D4</accession>
<keyword evidence="3 4" id="KW-0408">Iron</keyword>